<feature type="chain" id="PRO_5046137309" evidence="2">
    <location>
        <begin position="24"/>
        <end position="306"/>
    </location>
</feature>
<keyword evidence="2" id="KW-0732">Signal</keyword>
<organism evidence="3 4">
    <name type="scientific">Polistes dominula</name>
    <name type="common">European paper wasp</name>
    <name type="synonym">Vespa dominula</name>
    <dbReference type="NCBI Taxonomy" id="743375"/>
    <lineage>
        <taxon>Eukaryota</taxon>
        <taxon>Metazoa</taxon>
        <taxon>Ecdysozoa</taxon>
        <taxon>Arthropoda</taxon>
        <taxon>Hexapoda</taxon>
        <taxon>Insecta</taxon>
        <taxon>Pterygota</taxon>
        <taxon>Neoptera</taxon>
        <taxon>Endopterygota</taxon>
        <taxon>Hymenoptera</taxon>
        <taxon>Apocrita</taxon>
        <taxon>Aculeata</taxon>
        <taxon>Vespoidea</taxon>
        <taxon>Vespidae</taxon>
        <taxon>Polistinae</taxon>
        <taxon>Polistini</taxon>
        <taxon>Polistes</taxon>
    </lineage>
</organism>
<reference evidence="4" key="1">
    <citation type="submission" date="2025-08" db="UniProtKB">
        <authorList>
            <consortium name="RefSeq"/>
        </authorList>
    </citation>
    <scope>IDENTIFICATION</scope>
    <source>
        <tissue evidence="4">Whole body</tissue>
    </source>
</reference>
<evidence type="ECO:0000256" key="2">
    <source>
        <dbReference type="SAM" id="SignalP"/>
    </source>
</evidence>
<proteinExistence type="predicted"/>
<evidence type="ECO:0000313" key="4">
    <source>
        <dbReference type="RefSeq" id="XP_015171386.1"/>
    </source>
</evidence>
<name>A0ABM1HTU9_POLDO</name>
<dbReference type="Proteomes" id="UP000694924">
    <property type="component" value="Unplaced"/>
</dbReference>
<dbReference type="RefSeq" id="XP_015171386.1">
    <property type="nucleotide sequence ID" value="XM_015315900.1"/>
</dbReference>
<feature type="signal peptide" evidence="2">
    <location>
        <begin position="1"/>
        <end position="23"/>
    </location>
</feature>
<gene>
    <name evidence="4" type="primary">LOC107063802</name>
</gene>
<accession>A0ABM1HTU9</accession>
<dbReference type="GeneID" id="107063802"/>
<evidence type="ECO:0000256" key="1">
    <source>
        <dbReference type="SAM" id="MobiDB-lite"/>
    </source>
</evidence>
<feature type="region of interest" description="Disordered" evidence="1">
    <location>
        <begin position="160"/>
        <end position="179"/>
    </location>
</feature>
<protein>
    <submittedName>
        <fullName evidence="4">Uncharacterized protein LOC107063802 isoform X1</fullName>
    </submittedName>
</protein>
<evidence type="ECO:0000313" key="3">
    <source>
        <dbReference type="Proteomes" id="UP000694924"/>
    </source>
</evidence>
<sequence length="306" mass="34900">MANSRVFVLVPLIIVTFLSVVWNESYLVKAEFDVITTEENTTEEENLMIECQNSDYRTYIKCLKYKGNKVKRHFPEISTEIDHECMDKCVKNCRTTTIPIHDCSSKCSHCIRRRKQKTQIITEYETECIEGDCDKKDDKPPVVGMANITTNMVINNVIRTDTDGTSDSTTKPPYPPTPSPPHPHFPSDCNCTCCDNCPPCPPWCCSHHYNHFGGFYGGLQLSLVPQLNLGLGLSPSFNCIYPYHWFCHHRYHYHNPIPSSGIDCSGCQYPVNQYRCHSSCYGYDSYGPRMKREKTPCKSPYCVGGI</sequence>
<feature type="compositionally biased region" description="Low complexity" evidence="1">
    <location>
        <begin position="160"/>
        <end position="171"/>
    </location>
</feature>
<keyword evidence="3" id="KW-1185">Reference proteome</keyword>